<feature type="compositionally biased region" description="Basic and acidic residues" evidence="1">
    <location>
        <begin position="66"/>
        <end position="83"/>
    </location>
</feature>
<evidence type="ECO:0000256" key="1">
    <source>
        <dbReference type="SAM" id="MobiDB-lite"/>
    </source>
</evidence>
<name>A0A6C0I1V3_9ZZZZ</name>
<organism evidence="2">
    <name type="scientific">viral metagenome</name>
    <dbReference type="NCBI Taxonomy" id="1070528"/>
    <lineage>
        <taxon>unclassified sequences</taxon>
        <taxon>metagenomes</taxon>
        <taxon>organismal metagenomes</taxon>
    </lineage>
</organism>
<sequence>MTSIIFNNDTEILMKNGAINRGNRLVHKSNNIANTIPLSGHIKILKKNKQLYEINYNITQDATGDNTRDSTRDTPRDSTKDTDTPPLLKWYQLNPSNDQFVVQIKASFDNNNLIVKNVAMQELSGIKDVLLNI</sequence>
<evidence type="ECO:0000313" key="2">
    <source>
        <dbReference type="EMBL" id="QHT86337.1"/>
    </source>
</evidence>
<dbReference type="EMBL" id="MN740066">
    <property type="protein sequence ID" value="QHT86337.1"/>
    <property type="molecule type" value="Genomic_DNA"/>
</dbReference>
<dbReference type="AlphaFoldDB" id="A0A6C0I1V3"/>
<feature type="region of interest" description="Disordered" evidence="1">
    <location>
        <begin position="61"/>
        <end position="85"/>
    </location>
</feature>
<reference evidence="2" key="1">
    <citation type="journal article" date="2020" name="Nature">
        <title>Giant virus diversity and host interactions through global metagenomics.</title>
        <authorList>
            <person name="Schulz F."/>
            <person name="Roux S."/>
            <person name="Paez-Espino D."/>
            <person name="Jungbluth S."/>
            <person name="Walsh D.A."/>
            <person name="Denef V.J."/>
            <person name="McMahon K.D."/>
            <person name="Konstantinidis K.T."/>
            <person name="Eloe-Fadrosh E.A."/>
            <person name="Kyrpides N.C."/>
            <person name="Woyke T."/>
        </authorList>
    </citation>
    <scope>NUCLEOTIDE SEQUENCE</scope>
    <source>
        <strain evidence="2">GVMAG-M-3300023184-186</strain>
    </source>
</reference>
<accession>A0A6C0I1V3</accession>
<proteinExistence type="predicted"/>
<protein>
    <submittedName>
        <fullName evidence="2">Uncharacterized protein</fullName>
    </submittedName>
</protein>